<name>A0A975Y3B6_9NOST</name>
<dbReference type="KEGG" id="rsin:B6N60_00590"/>
<proteinExistence type="predicted"/>
<evidence type="ECO:0000313" key="2">
    <source>
        <dbReference type="Proteomes" id="UP000683511"/>
    </source>
</evidence>
<dbReference type="Proteomes" id="UP000683511">
    <property type="component" value="Chromosome"/>
</dbReference>
<keyword evidence="2" id="KW-1185">Reference proteome</keyword>
<protein>
    <submittedName>
        <fullName evidence="1">Uncharacterized protein</fullName>
    </submittedName>
</protein>
<gene>
    <name evidence="1" type="ORF">B6N60_00590</name>
</gene>
<accession>A0A975Y3B6</accession>
<evidence type="ECO:0000313" key="1">
    <source>
        <dbReference type="EMBL" id="QXE21912.1"/>
    </source>
</evidence>
<sequence length="36" mass="4312">MLLSNLHIDELLENMNILEIVIKNLKKLAMYMQIIR</sequence>
<dbReference type="EMBL" id="CP021056">
    <property type="protein sequence ID" value="QXE21912.1"/>
    <property type="molecule type" value="Genomic_DNA"/>
</dbReference>
<dbReference type="AlphaFoldDB" id="A0A975Y3B6"/>
<reference evidence="1" key="1">
    <citation type="submission" date="2017-04" db="EMBL/GenBank/DDBJ databases">
        <title>Genome deletions in a multicellular cyanobacterial endosymbiont for morphological adaptation in marine diatoms.</title>
        <authorList>
            <person name="Wang Y."/>
            <person name="Gao H."/>
            <person name="Li R."/>
            <person name="Xu X."/>
        </authorList>
    </citation>
    <scope>NUCLEOTIDE SEQUENCE</scope>
    <source>
        <strain evidence="1">FACHB 800</strain>
    </source>
</reference>
<organism evidence="1 2">
    <name type="scientific">Richelia sinica FACHB-800</name>
    <dbReference type="NCBI Taxonomy" id="1357546"/>
    <lineage>
        <taxon>Bacteria</taxon>
        <taxon>Bacillati</taxon>
        <taxon>Cyanobacteriota</taxon>
        <taxon>Cyanophyceae</taxon>
        <taxon>Nostocales</taxon>
        <taxon>Nostocaceae</taxon>
        <taxon>Richelia</taxon>
    </lineage>
</organism>